<gene>
    <name evidence="2" type="ORF">I553_5317</name>
</gene>
<protein>
    <recommendedName>
        <fullName evidence="3">DUF429 domain-containing protein</fullName>
    </recommendedName>
</protein>
<organism evidence="2">
    <name type="scientific">Mycobacterium xenopi 4042</name>
    <dbReference type="NCBI Taxonomy" id="1299334"/>
    <lineage>
        <taxon>Bacteria</taxon>
        <taxon>Bacillati</taxon>
        <taxon>Actinomycetota</taxon>
        <taxon>Actinomycetes</taxon>
        <taxon>Mycobacteriales</taxon>
        <taxon>Mycobacteriaceae</taxon>
        <taxon>Mycobacterium</taxon>
    </lineage>
</organism>
<comment type="caution">
    <text evidence="2">The sequence shown here is derived from an EMBL/GenBank/DDBJ whole genome shotgun (WGS) entry which is preliminary data.</text>
</comment>
<proteinExistence type="predicted"/>
<evidence type="ECO:0000313" key="2">
    <source>
        <dbReference type="EMBL" id="EUA23682.1"/>
    </source>
</evidence>
<reference evidence="2" key="1">
    <citation type="submission" date="2014-01" db="EMBL/GenBank/DDBJ databases">
        <authorList>
            <person name="Brown-Elliot B."/>
            <person name="Wallace R."/>
            <person name="Lenaerts A."/>
            <person name="Ordway D."/>
            <person name="DeGroote M.A."/>
            <person name="Parker T."/>
            <person name="Sizemore C."/>
            <person name="Tallon L.J."/>
            <person name="Sadzewicz L.K."/>
            <person name="Sengamalay N."/>
            <person name="Fraser C.M."/>
            <person name="Hine E."/>
            <person name="Shefchek K.A."/>
            <person name="Das S.P."/>
            <person name="Tettelin H."/>
        </authorList>
    </citation>
    <scope>NUCLEOTIDE SEQUENCE [LARGE SCALE GENOMIC DNA]</scope>
    <source>
        <strain evidence="2">4042</strain>
    </source>
</reference>
<accession>X7ZVM9</accession>
<name>X7ZVM9_MYCXE</name>
<sequence>MYFVGVDLAWGEISQSGVAVVDADGRLVHLGTAHDDASIENTLSAYVRDDCLVALDAPLVVNNPAGHRPCDRALNRDFGRFEAGARPAYTGRPEFSSVPRGPDWPERSPWTSTRTPRPSGERSRCTHIRPPWCCSAWIGR</sequence>
<evidence type="ECO:0000256" key="1">
    <source>
        <dbReference type="SAM" id="MobiDB-lite"/>
    </source>
</evidence>
<feature type="region of interest" description="Disordered" evidence="1">
    <location>
        <begin position="85"/>
        <end position="122"/>
    </location>
</feature>
<dbReference type="InterPro" id="IPR007362">
    <property type="entry name" value="DUF429"/>
</dbReference>
<dbReference type="Pfam" id="PF04250">
    <property type="entry name" value="DUF429"/>
    <property type="match status" value="1"/>
</dbReference>
<dbReference type="AlphaFoldDB" id="X7ZVM9"/>
<dbReference type="EMBL" id="JAOB01000069">
    <property type="protein sequence ID" value="EUA23682.1"/>
    <property type="molecule type" value="Genomic_DNA"/>
</dbReference>
<dbReference type="PATRIC" id="fig|1299334.3.peg.7274"/>
<evidence type="ECO:0008006" key="3">
    <source>
        <dbReference type="Google" id="ProtNLM"/>
    </source>
</evidence>